<dbReference type="InterPro" id="IPR011012">
    <property type="entry name" value="Longin-like_dom_sf"/>
</dbReference>
<organism evidence="13 14">
    <name type="scientific">Lagenidium giganteum</name>
    <dbReference type="NCBI Taxonomy" id="4803"/>
    <lineage>
        <taxon>Eukaryota</taxon>
        <taxon>Sar</taxon>
        <taxon>Stramenopiles</taxon>
        <taxon>Oomycota</taxon>
        <taxon>Peronosporomycetes</taxon>
        <taxon>Pythiales</taxon>
        <taxon>Pythiaceae</taxon>
    </lineage>
</organism>
<dbReference type="Pfam" id="PF13774">
    <property type="entry name" value="Longin"/>
    <property type="match status" value="1"/>
</dbReference>
<sequence>MSNTVDDHEDDDEAWRTAARCDGRCLACQAQRAYMHAGKATTEATQAFLARNNGEAAAPAPQNLRIGAEESLAITRRGVGSPYIWSKDVPRVDASKKAVAGLHSNFIQTIVNPYVDRTGEKEENKQTYAEALVLQEIMDEGDIKREELVVSALVTDSVIDPASGAVEDRLSKQNIERGVQLALDEMHLQTLDHVVCKLPAEVAFTNASTLNQILQDAAKALEALCDADKVQSYGFAFPLTADPAAAQAAESSISSALTKLTETHPRFASVQLPMSLSSPFLPLSQSLLEWKQEHKMVVIGDSPFDALLESGKPLHLHSSSSHTGEDVALLLKSAFNLAISVERKYMEQLHPQLKHLPIPPTEELAWAHILANQHGQFDNLEEWLYIRETQIMPRFQMTLQQLGNVEDTKDVGFAYSLALRELLKCFTASIELLDAARVNGLLAAVSEATSTSPSIEHVAIHAALTAGADVVLFQDQVADPSAIAWAQPEYSREQLAQLRALARPYFQPRPKQVAGAARSTDRSIQREQTPHLEQAKHSTEHSAASQPHQQARRESSMAQTPASLTKDNVKFMAIARATDKAIVCSYIHNSSRKGAADLNELNQYREMLSKVIRAPTWKSQVTPNGRHSLECDPNKFHFTMDNDELVFAAITAKDYPIRLAFQMITAVQQEIVPKFGSKALTCRENGLDKDCMKALAAIATTYDDRTKVDKISEVMNQVDAVKGVMHNNIQVVLSNTEKMEVVEQKTNDLNEQAKVFRNTGRKLRKEMWWKNVKLTILLTVCAILVLIIILAMAGVFKKSSSSDKRMLRIMDSA</sequence>
<feature type="region of interest" description="Disordered" evidence="9">
    <location>
        <begin position="509"/>
        <end position="562"/>
    </location>
</feature>
<evidence type="ECO:0000313" key="13">
    <source>
        <dbReference type="EMBL" id="DAZ99954.1"/>
    </source>
</evidence>
<keyword evidence="6 10" id="KW-0472">Membrane</keyword>
<dbReference type="InterPro" id="IPR042855">
    <property type="entry name" value="V_SNARE_CC"/>
</dbReference>
<dbReference type="InterPro" id="IPR001388">
    <property type="entry name" value="Synaptobrevin-like"/>
</dbReference>
<gene>
    <name evidence="13" type="ORF">N0F65_008761</name>
</gene>
<dbReference type="GO" id="GO:0012505">
    <property type="term" value="C:endomembrane system"/>
    <property type="evidence" value="ECO:0007669"/>
    <property type="project" value="UniProtKB-SubCell"/>
</dbReference>
<evidence type="ECO:0000256" key="10">
    <source>
        <dbReference type="SAM" id="Phobius"/>
    </source>
</evidence>
<feature type="domain" description="Longin" evidence="11">
    <location>
        <begin position="573"/>
        <end position="676"/>
    </location>
</feature>
<dbReference type="PANTHER" id="PTHR21136:SF168">
    <property type="entry name" value="VESICLE-ASSOCIATED MEMBRANE PROTEIN 9"/>
    <property type="match status" value="1"/>
</dbReference>
<dbReference type="EMBL" id="DAKRPA010000073">
    <property type="protein sequence ID" value="DAZ99954.1"/>
    <property type="molecule type" value="Genomic_DNA"/>
</dbReference>
<evidence type="ECO:0000313" key="14">
    <source>
        <dbReference type="Proteomes" id="UP001146120"/>
    </source>
</evidence>
<dbReference type="SUPFAM" id="SSF58038">
    <property type="entry name" value="SNARE fusion complex"/>
    <property type="match status" value="1"/>
</dbReference>
<keyword evidence="4" id="KW-0653">Protein transport</keyword>
<dbReference type="SMART" id="SM01270">
    <property type="entry name" value="Longin"/>
    <property type="match status" value="1"/>
</dbReference>
<proteinExistence type="inferred from homology"/>
<protein>
    <recommendedName>
        <fullName evidence="15">V-SNARE coiled-coil homology domain-containing protein</fullName>
    </recommendedName>
</protein>
<dbReference type="PANTHER" id="PTHR21136">
    <property type="entry name" value="SNARE PROTEINS"/>
    <property type="match status" value="1"/>
</dbReference>
<keyword evidence="14" id="KW-1185">Reference proteome</keyword>
<evidence type="ECO:0000256" key="1">
    <source>
        <dbReference type="ARBA" id="ARBA00008025"/>
    </source>
</evidence>
<name>A0AAV2Z2J1_9STRA</name>
<evidence type="ECO:0000256" key="2">
    <source>
        <dbReference type="ARBA" id="ARBA00022448"/>
    </source>
</evidence>
<evidence type="ECO:0000256" key="8">
    <source>
        <dbReference type="PROSITE-ProRule" id="PRU00290"/>
    </source>
</evidence>
<reference evidence="13" key="1">
    <citation type="submission" date="2022-11" db="EMBL/GenBank/DDBJ databases">
        <authorList>
            <person name="Morgan W.R."/>
            <person name="Tartar A."/>
        </authorList>
    </citation>
    <scope>NUCLEOTIDE SEQUENCE</scope>
    <source>
        <strain evidence="13">ARSEF 373</strain>
    </source>
</reference>
<dbReference type="InterPro" id="IPR036812">
    <property type="entry name" value="NAD(P)_OxRdtase_dom_sf"/>
</dbReference>
<keyword evidence="3 10" id="KW-0812">Transmembrane</keyword>
<evidence type="ECO:0008006" key="15">
    <source>
        <dbReference type="Google" id="ProtNLM"/>
    </source>
</evidence>
<evidence type="ECO:0000256" key="7">
    <source>
        <dbReference type="ARBA" id="ARBA00046280"/>
    </source>
</evidence>
<evidence type="ECO:0000259" key="11">
    <source>
        <dbReference type="PROSITE" id="PS50859"/>
    </source>
</evidence>
<evidence type="ECO:0000256" key="9">
    <source>
        <dbReference type="SAM" id="MobiDB-lite"/>
    </source>
</evidence>
<keyword evidence="2" id="KW-0813">Transport</keyword>
<dbReference type="GO" id="GO:0005737">
    <property type="term" value="C:cytoplasm"/>
    <property type="evidence" value="ECO:0007669"/>
    <property type="project" value="UniProtKB-ARBA"/>
</dbReference>
<comment type="caution">
    <text evidence="13">The sequence shown here is derived from an EMBL/GenBank/DDBJ whole genome shotgun (WGS) entry which is preliminary data.</text>
</comment>
<dbReference type="FunFam" id="1.20.5.110:FF:000004">
    <property type="entry name" value="Vesicle-associated membrane protein 7"/>
    <property type="match status" value="1"/>
</dbReference>
<evidence type="ECO:0000259" key="12">
    <source>
        <dbReference type="PROSITE" id="PS50892"/>
    </source>
</evidence>
<dbReference type="Pfam" id="PF00957">
    <property type="entry name" value="Synaptobrevin"/>
    <property type="match status" value="1"/>
</dbReference>
<dbReference type="Gene3D" id="3.20.20.100">
    <property type="entry name" value="NADP-dependent oxidoreductase domain"/>
    <property type="match status" value="1"/>
</dbReference>
<keyword evidence="5 10" id="KW-1133">Transmembrane helix</keyword>
<dbReference type="PROSITE" id="PS50859">
    <property type="entry name" value="LONGIN"/>
    <property type="match status" value="1"/>
</dbReference>
<dbReference type="Gene3D" id="3.30.450.50">
    <property type="entry name" value="Longin domain"/>
    <property type="match status" value="1"/>
</dbReference>
<dbReference type="PROSITE" id="PS50892">
    <property type="entry name" value="V_SNARE"/>
    <property type="match status" value="1"/>
</dbReference>
<dbReference type="SUPFAM" id="SSF64356">
    <property type="entry name" value="SNARE-like"/>
    <property type="match status" value="1"/>
</dbReference>
<dbReference type="SUPFAM" id="SSF51430">
    <property type="entry name" value="NAD(P)-linked oxidoreductase"/>
    <property type="match status" value="1"/>
</dbReference>
<dbReference type="InterPro" id="IPR051097">
    <property type="entry name" value="Synaptobrevin-like_transport"/>
</dbReference>
<dbReference type="GO" id="GO:0016020">
    <property type="term" value="C:membrane"/>
    <property type="evidence" value="ECO:0007669"/>
    <property type="project" value="InterPro"/>
</dbReference>
<evidence type="ECO:0000256" key="5">
    <source>
        <dbReference type="ARBA" id="ARBA00022989"/>
    </source>
</evidence>
<dbReference type="GO" id="GO:0015031">
    <property type="term" value="P:protein transport"/>
    <property type="evidence" value="ECO:0007669"/>
    <property type="project" value="UniProtKB-KW"/>
</dbReference>
<feature type="transmembrane region" description="Helical" evidence="10">
    <location>
        <begin position="774"/>
        <end position="796"/>
    </location>
</feature>
<feature type="compositionally biased region" description="Basic and acidic residues" evidence="9">
    <location>
        <begin position="519"/>
        <end position="540"/>
    </location>
</feature>
<comment type="similarity">
    <text evidence="1">Belongs to the synaptobrevin family.</text>
</comment>
<dbReference type="AlphaFoldDB" id="A0AAV2Z2J1"/>
<dbReference type="PRINTS" id="PR00219">
    <property type="entry name" value="SYNAPTOBREVN"/>
</dbReference>
<dbReference type="Gene3D" id="1.20.5.110">
    <property type="match status" value="1"/>
</dbReference>
<evidence type="ECO:0000256" key="3">
    <source>
        <dbReference type="ARBA" id="ARBA00022692"/>
    </source>
</evidence>
<dbReference type="GO" id="GO:0016192">
    <property type="term" value="P:vesicle-mediated transport"/>
    <property type="evidence" value="ECO:0007669"/>
    <property type="project" value="InterPro"/>
</dbReference>
<feature type="domain" description="V-SNARE coiled-coil homology" evidence="12">
    <location>
        <begin position="710"/>
        <end position="770"/>
    </location>
</feature>
<accession>A0AAV2Z2J1</accession>
<evidence type="ECO:0000256" key="4">
    <source>
        <dbReference type="ARBA" id="ARBA00022927"/>
    </source>
</evidence>
<keyword evidence="8" id="KW-0175">Coiled coil</keyword>
<dbReference type="CDD" id="cd14824">
    <property type="entry name" value="Longin"/>
    <property type="match status" value="1"/>
</dbReference>
<evidence type="ECO:0000256" key="6">
    <source>
        <dbReference type="ARBA" id="ARBA00023136"/>
    </source>
</evidence>
<reference evidence="13" key="2">
    <citation type="journal article" date="2023" name="Microbiol Resour">
        <title>Decontamination and Annotation of the Draft Genome Sequence of the Oomycete Lagenidium giganteum ARSEF 373.</title>
        <authorList>
            <person name="Morgan W.R."/>
            <person name="Tartar A."/>
        </authorList>
    </citation>
    <scope>NUCLEOTIDE SEQUENCE</scope>
    <source>
        <strain evidence="13">ARSEF 373</strain>
    </source>
</reference>
<dbReference type="InterPro" id="IPR010908">
    <property type="entry name" value="Longin_dom"/>
</dbReference>
<dbReference type="Proteomes" id="UP001146120">
    <property type="component" value="Unassembled WGS sequence"/>
</dbReference>
<dbReference type="CDD" id="cd15843">
    <property type="entry name" value="R-SNARE"/>
    <property type="match status" value="1"/>
</dbReference>
<comment type="subcellular location">
    <subcellularLocation>
        <location evidence="7">Endomembrane system</location>
        <topology evidence="7">Single-pass type IV membrane protein</topology>
    </subcellularLocation>
</comment>